<name>A0A0H5E7S1_9BACT</name>
<dbReference type="PANTHER" id="PTHR10146:SF14">
    <property type="entry name" value="PYRIDOXAL PHOSPHATE HOMEOSTASIS PROTEIN"/>
    <property type="match status" value="1"/>
</dbReference>
<dbReference type="GO" id="GO:0030170">
    <property type="term" value="F:pyridoxal phosphate binding"/>
    <property type="evidence" value="ECO:0007669"/>
    <property type="project" value="UniProtKB-UniRule"/>
</dbReference>
<comment type="function">
    <text evidence="2">Pyridoxal 5'-phosphate (PLP)-binding protein, which is involved in PLP homeostasis.</text>
</comment>
<organism evidence="6 7">
    <name type="scientific">Estrella lausannensis</name>
    <dbReference type="NCBI Taxonomy" id="483423"/>
    <lineage>
        <taxon>Bacteria</taxon>
        <taxon>Pseudomonadati</taxon>
        <taxon>Chlamydiota</taxon>
        <taxon>Chlamydiia</taxon>
        <taxon>Parachlamydiales</taxon>
        <taxon>Candidatus Criblamydiaceae</taxon>
        <taxon>Estrella</taxon>
    </lineage>
</organism>
<gene>
    <name evidence="6" type="ORF">ELAC_2064</name>
</gene>
<dbReference type="Pfam" id="PF01168">
    <property type="entry name" value="Ala_racemase_N"/>
    <property type="match status" value="1"/>
</dbReference>
<dbReference type="CDD" id="cd00635">
    <property type="entry name" value="PLPDE_III_YBL036c_like"/>
    <property type="match status" value="1"/>
</dbReference>
<dbReference type="AlphaFoldDB" id="A0A0H5E7S1"/>
<dbReference type="PIRSF" id="PIRSF004848">
    <property type="entry name" value="YBL036c_PLPDEIII"/>
    <property type="match status" value="1"/>
</dbReference>
<evidence type="ECO:0000259" key="5">
    <source>
        <dbReference type="Pfam" id="PF01168"/>
    </source>
</evidence>
<dbReference type="InterPro" id="IPR011078">
    <property type="entry name" value="PyrdxlP_homeostasis"/>
</dbReference>
<dbReference type="FunFam" id="3.20.20.10:FF:000018">
    <property type="entry name" value="Pyridoxal phosphate homeostasis protein"/>
    <property type="match status" value="1"/>
</dbReference>
<evidence type="ECO:0000313" key="7">
    <source>
        <dbReference type="Proteomes" id="UP000220251"/>
    </source>
</evidence>
<sequence>MTEEYIDYWQLLASIDSIAAREGRNDEVRLIAVSKNQPVEKLLGLYKQGCRLFGESKVQEWVSKKEALPKDIEWHFIGTLQKNKVRKVVGEVSLIHSIDSLELAKKVAEVSVEKGVTSHILLEVNTSMEGTKHGFTEEEVMETYPQMQLLEGISVDGLMTIGPNTEDEGKIRRAFKNLREIKEKLEKAGKRLPHLSMGMSHDFQIALEEGATLIRVGTLLFGERTQKGG</sequence>
<dbReference type="NCBIfam" id="TIGR00044">
    <property type="entry name" value="YggS family pyridoxal phosphate-dependent enzyme"/>
    <property type="match status" value="1"/>
</dbReference>
<dbReference type="EMBL" id="CWGJ01000028">
    <property type="protein sequence ID" value="CRX39385.1"/>
    <property type="molecule type" value="Genomic_DNA"/>
</dbReference>
<protein>
    <recommendedName>
        <fullName evidence="2">Pyridoxal phosphate homeostasis protein</fullName>
        <shortName evidence="2">PLP homeostasis protein</shortName>
    </recommendedName>
</protein>
<dbReference type="PROSITE" id="PS01211">
    <property type="entry name" value="UPF0001"/>
    <property type="match status" value="1"/>
</dbReference>
<evidence type="ECO:0000256" key="1">
    <source>
        <dbReference type="ARBA" id="ARBA00022898"/>
    </source>
</evidence>
<accession>A0A0H5E7S1</accession>
<dbReference type="OrthoDB" id="9804072at2"/>
<dbReference type="SUPFAM" id="SSF51419">
    <property type="entry name" value="PLP-binding barrel"/>
    <property type="match status" value="1"/>
</dbReference>
<dbReference type="RefSeq" id="WP_098039253.1">
    <property type="nucleotide sequence ID" value="NZ_CWGJ01000028.1"/>
</dbReference>
<feature type="domain" description="Alanine racemase N-terminal" evidence="5">
    <location>
        <begin position="27"/>
        <end position="224"/>
    </location>
</feature>
<dbReference type="InterPro" id="IPR029066">
    <property type="entry name" value="PLP-binding_barrel"/>
</dbReference>
<dbReference type="HAMAP" id="MF_02087">
    <property type="entry name" value="PLP_homeostasis"/>
    <property type="match status" value="1"/>
</dbReference>
<dbReference type="Gene3D" id="3.20.20.10">
    <property type="entry name" value="Alanine racemase"/>
    <property type="match status" value="1"/>
</dbReference>
<comment type="similarity">
    <text evidence="2 4">Belongs to the pyridoxal phosphate-binding protein YggS/PROSC family.</text>
</comment>
<reference evidence="7" key="1">
    <citation type="submission" date="2015-06" db="EMBL/GenBank/DDBJ databases">
        <authorList>
            <person name="Bertelli C."/>
        </authorList>
    </citation>
    <scope>NUCLEOTIDE SEQUENCE [LARGE SCALE GENOMIC DNA]</scope>
    <source>
        <strain evidence="7">CRIB-30</strain>
    </source>
</reference>
<dbReference type="InterPro" id="IPR001608">
    <property type="entry name" value="Ala_racemase_N"/>
</dbReference>
<keyword evidence="7" id="KW-1185">Reference proteome</keyword>
<feature type="modified residue" description="N6-(pyridoxal phosphate)lysine" evidence="2 3">
    <location>
        <position position="35"/>
    </location>
</feature>
<keyword evidence="1 2" id="KW-0663">Pyridoxal phosphate</keyword>
<comment type="cofactor">
    <cofactor evidence="3">
        <name>pyridoxal 5'-phosphate</name>
        <dbReference type="ChEBI" id="CHEBI:597326"/>
    </cofactor>
</comment>
<evidence type="ECO:0000313" key="6">
    <source>
        <dbReference type="EMBL" id="CRX39385.1"/>
    </source>
</evidence>
<proteinExistence type="inferred from homology"/>
<dbReference type="Proteomes" id="UP000220251">
    <property type="component" value="Unassembled WGS sequence"/>
</dbReference>
<evidence type="ECO:0000256" key="2">
    <source>
        <dbReference type="HAMAP-Rule" id="MF_02087"/>
    </source>
</evidence>
<evidence type="ECO:0000256" key="4">
    <source>
        <dbReference type="RuleBase" id="RU004514"/>
    </source>
</evidence>
<dbReference type="PANTHER" id="PTHR10146">
    <property type="entry name" value="PROLINE SYNTHETASE CO-TRANSCRIBED BACTERIAL HOMOLOG PROTEIN"/>
    <property type="match status" value="1"/>
</dbReference>
<evidence type="ECO:0000256" key="3">
    <source>
        <dbReference type="PIRSR" id="PIRSR004848-1"/>
    </source>
</evidence>